<name>A0A6G0QHV4_9STRA</name>
<evidence type="ECO:0000259" key="3">
    <source>
        <dbReference type="PROSITE" id="PS50222"/>
    </source>
</evidence>
<reference evidence="4 5" key="1">
    <citation type="submission" date="2018-09" db="EMBL/GenBank/DDBJ databases">
        <title>Genomic investigation of the strawberry pathogen Phytophthora fragariae indicates pathogenicity is determined by transcriptional variation in three key races.</title>
        <authorList>
            <person name="Adams T.M."/>
            <person name="Armitage A.D."/>
            <person name="Sobczyk M.K."/>
            <person name="Bates H.J."/>
            <person name="Dunwell J.M."/>
            <person name="Nellist C.F."/>
            <person name="Harrison R.J."/>
        </authorList>
    </citation>
    <scope>NUCLEOTIDE SEQUENCE [LARGE SCALE GENOMIC DNA]</scope>
    <source>
        <strain evidence="4 5">NOV-77</strain>
    </source>
</reference>
<dbReference type="AlphaFoldDB" id="A0A6G0QHV4"/>
<feature type="region of interest" description="Disordered" evidence="2">
    <location>
        <begin position="1"/>
        <end position="128"/>
    </location>
</feature>
<evidence type="ECO:0000256" key="2">
    <source>
        <dbReference type="SAM" id="MobiDB-lite"/>
    </source>
</evidence>
<dbReference type="PROSITE" id="PS00018">
    <property type="entry name" value="EF_HAND_1"/>
    <property type="match status" value="1"/>
</dbReference>
<dbReference type="CDD" id="cd00051">
    <property type="entry name" value="EFh"/>
    <property type="match status" value="1"/>
</dbReference>
<dbReference type="Proteomes" id="UP000486351">
    <property type="component" value="Unassembled WGS sequence"/>
</dbReference>
<evidence type="ECO:0000313" key="4">
    <source>
        <dbReference type="EMBL" id="KAE9287543.1"/>
    </source>
</evidence>
<accession>A0A6G0QHV4</accession>
<dbReference type="FunFam" id="1.10.238.10:FF:000671">
    <property type="entry name" value="Uncharacterized protein"/>
    <property type="match status" value="1"/>
</dbReference>
<dbReference type="InterPro" id="IPR002048">
    <property type="entry name" value="EF_hand_dom"/>
</dbReference>
<dbReference type="InterPro" id="IPR011992">
    <property type="entry name" value="EF-hand-dom_pair"/>
</dbReference>
<protein>
    <recommendedName>
        <fullName evidence="3">EF-hand domain-containing protein</fullName>
    </recommendedName>
</protein>
<feature type="compositionally biased region" description="Polar residues" evidence="2">
    <location>
        <begin position="26"/>
        <end position="51"/>
    </location>
</feature>
<feature type="compositionally biased region" description="Polar residues" evidence="2">
    <location>
        <begin position="97"/>
        <end position="114"/>
    </location>
</feature>
<dbReference type="EMBL" id="QXFY01003199">
    <property type="protein sequence ID" value="KAE9287543.1"/>
    <property type="molecule type" value="Genomic_DNA"/>
</dbReference>
<organism evidence="4 5">
    <name type="scientific">Phytophthora fragariae</name>
    <dbReference type="NCBI Taxonomy" id="53985"/>
    <lineage>
        <taxon>Eukaryota</taxon>
        <taxon>Sar</taxon>
        <taxon>Stramenopiles</taxon>
        <taxon>Oomycota</taxon>
        <taxon>Peronosporomycetes</taxon>
        <taxon>Peronosporales</taxon>
        <taxon>Peronosporaceae</taxon>
        <taxon>Phytophthora</taxon>
    </lineage>
</organism>
<dbReference type="GO" id="GO:0005509">
    <property type="term" value="F:calcium ion binding"/>
    <property type="evidence" value="ECO:0007669"/>
    <property type="project" value="InterPro"/>
</dbReference>
<feature type="domain" description="EF-hand" evidence="3">
    <location>
        <begin position="214"/>
        <end position="249"/>
    </location>
</feature>
<comment type="caution">
    <text evidence="4">The sequence shown here is derived from an EMBL/GenBank/DDBJ whole genome shotgun (WGS) entry which is preliminary data.</text>
</comment>
<evidence type="ECO:0000313" key="5">
    <source>
        <dbReference type="Proteomes" id="UP000486351"/>
    </source>
</evidence>
<dbReference type="SUPFAM" id="SSF47473">
    <property type="entry name" value="EF-hand"/>
    <property type="match status" value="1"/>
</dbReference>
<dbReference type="PROSITE" id="PS50222">
    <property type="entry name" value="EF_HAND_2"/>
    <property type="match status" value="1"/>
</dbReference>
<gene>
    <name evidence="4" type="ORF">PF008_g26377</name>
</gene>
<dbReference type="InterPro" id="IPR018247">
    <property type="entry name" value="EF_Hand_1_Ca_BS"/>
</dbReference>
<sequence>MDSALLPRNDSGDEDTISIVAYGETPPQSEAPNGNRNSWRNPPSNIDTSYQPPDWSSDDGAVVDGSARRIAVNSGTETNSSADSVSAPAPPLAGGNSFRSNSGAKPDPTASTRSPELATTPPANTTMRPLTLYGKDILHIIPFGSTALEANPVTWSDTLGAVDTEDDYSIRDPHFDLTNGKITKLLSLSNPDEKGMLSYEGFRCGLEAMGIACDSDRQFQAFVDVVDENKSGDISYEEFLRAIQEIKLAQLFNDPFIRTMPALQASLKLPVTLGSIEYSPDRIRCVCPINQVESFIYSTKPNWATVR</sequence>
<proteinExistence type="predicted"/>
<dbReference type="Gene3D" id="1.10.238.10">
    <property type="entry name" value="EF-hand"/>
    <property type="match status" value="1"/>
</dbReference>
<keyword evidence="1" id="KW-0106">Calcium</keyword>
<evidence type="ECO:0000256" key="1">
    <source>
        <dbReference type="ARBA" id="ARBA00022837"/>
    </source>
</evidence>